<accession>A0A1H3CFX1</accession>
<proteinExistence type="predicted"/>
<dbReference type="RefSeq" id="WP_139243933.1">
    <property type="nucleotide sequence ID" value="NZ_BMXH01000010.1"/>
</dbReference>
<reference evidence="1 2" key="1">
    <citation type="submission" date="2016-10" db="EMBL/GenBank/DDBJ databases">
        <authorList>
            <person name="de Groot N.N."/>
        </authorList>
    </citation>
    <scope>NUCLEOTIDE SEQUENCE [LARGE SCALE GENOMIC DNA]</scope>
    <source>
        <strain evidence="1 2">DSM 19219</strain>
    </source>
</reference>
<dbReference type="Proteomes" id="UP000198500">
    <property type="component" value="Unassembled WGS sequence"/>
</dbReference>
<sequence>MKQRHMSTLKNLKMGYMNRIIECELISQPSVFVCSKPLQVINCLSIIRYYKICKPVLIIVKKNFQGYNYFIDFISECELLYLSVAFNVVDNHFEACEVIKGLNYRSIFIEDDRTSFTYLFATLKKDQLIVFEEGVSTYYSSYRYKMNIFRKLKWLLLAPITKSGIQFGQGEFTDFVMVSYPYYFGEINNKISRKALYFPGLMHEIRYVKKPWLDLVYEDLITVKPGYNVALIIGTWGGGECSIEMVRNIQSSFDATFFKPHPHDGSAWGAEQKIVIIDKPWIPSEVYILALIELSVNITVYHYSSSTFFYCINDTSMKNVKFVDLGSDKYVKKIYKDIQSIEST</sequence>
<name>A0A1H3CFX1_9GAMM</name>
<evidence type="ECO:0000313" key="2">
    <source>
        <dbReference type="Proteomes" id="UP000198500"/>
    </source>
</evidence>
<dbReference type="EMBL" id="FNNI01000006">
    <property type="protein sequence ID" value="SDX53047.1"/>
    <property type="molecule type" value="Genomic_DNA"/>
</dbReference>
<keyword evidence="2" id="KW-1185">Reference proteome</keyword>
<dbReference type="AlphaFoldDB" id="A0A1H3CFX1"/>
<evidence type="ECO:0000313" key="1">
    <source>
        <dbReference type="EMBL" id="SDX53047.1"/>
    </source>
</evidence>
<dbReference type="STRING" id="574349.SAMN05443545_1065"/>
<dbReference type="OrthoDB" id="9990446at2"/>
<protein>
    <recommendedName>
        <fullName evidence="3">CDP-Glycerol:Poly(Glycerophosphate) glycerophosphotransferase</fullName>
    </recommendedName>
</protein>
<evidence type="ECO:0008006" key="3">
    <source>
        <dbReference type="Google" id="ProtNLM"/>
    </source>
</evidence>
<organism evidence="1 2">
    <name type="scientific">Aidingimonas halophila</name>
    <dbReference type="NCBI Taxonomy" id="574349"/>
    <lineage>
        <taxon>Bacteria</taxon>
        <taxon>Pseudomonadati</taxon>
        <taxon>Pseudomonadota</taxon>
        <taxon>Gammaproteobacteria</taxon>
        <taxon>Oceanospirillales</taxon>
        <taxon>Halomonadaceae</taxon>
        <taxon>Aidingimonas</taxon>
    </lineage>
</organism>
<gene>
    <name evidence="1" type="ORF">SAMN05443545_1065</name>
</gene>